<dbReference type="EMBL" id="JBBPBM010000007">
    <property type="protein sequence ID" value="KAK8575641.1"/>
    <property type="molecule type" value="Genomic_DNA"/>
</dbReference>
<comment type="caution">
    <text evidence="2">The sequence shown here is derived from an EMBL/GenBank/DDBJ whole genome shotgun (WGS) entry which is preliminary data.</text>
</comment>
<protein>
    <submittedName>
        <fullName evidence="2">Uncharacterized protein</fullName>
    </submittedName>
</protein>
<evidence type="ECO:0000313" key="2">
    <source>
        <dbReference type="EMBL" id="KAK8575641.1"/>
    </source>
</evidence>
<evidence type="ECO:0000256" key="1">
    <source>
        <dbReference type="SAM" id="MobiDB-lite"/>
    </source>
</evidence>
<name>A0ABR2FBB7_9ROSI</name>
<feature type="compositionally biased region" description="Basic and acidic residues" evidence="1">
    <location>
        <begin position="11"/>
        <end position="20"/>
    </location>
</feature>
<organism evidence="2 3">
    <name type="scientific">Hibiscus sabdariffa</name>
    <name type="common">roselle</name>
    <dbReference type="NCBI Taxonomy" id="183260"/>
    <lineage>
        <taxon>Eukaryota</taxon>
        <taxon>Viridiplantae</taxon>
        <taxon>Streptophyta</taxon>
        <taxon>Embryophyta</taxon>
        <taxon>Tracheophyta</taxon>
        <taxon>Spermatophyta</taxon>
        <taxon>Magnoliopsida</taxon>
        <taxon>eudicotyledons</taxon>
        <taxon>Gunneridae</taxon>
        <taxon>Pentapetalae</taxon>
        <taxon>rosids</taxon>
        <taxon>malvids</taxon>
        <taxon>Malvales</taxon>
        <taxon>Malvaceae</taxon>
        <taxon>Malvoideae</taxon>
        <taxon>Hibiscus</taxon>
    </lineage>
</organism>
<accession>A0ABR2FBB7</accession>
<reference evidence="2 3" key="1">
    <citation type="journal article" date="2024" name="G3 (Bethesda)">
        <title>Genome assembly of Hibiscus sabdariffa L. provides insights into metabolisms of medicinal natural products.</title>
        <authorList>
            <person name="Kim T."/>
        </authorList>
    </citation>
    <scope>NUCLEOTIDE SEQUENCE [LARGE SCALE GENOMIC DNA]</scope>
    <source>
        <strain evidence="2">TK-2024</strain>
        <tissue evidence="2">Old leaves</tissue>
    </source>
</reference>
<proteinExistence type="predicted"/>
<keyword evidence="3" id="KW-1185">Reference proteome</keyword>
<evidence type="ECO:0000313" key="3">
    <source>
        <dbReference type="Proteomes" id="UP001472677"/>
    </source>
</evidence>
<sequence length="262" mass="30021">MVFSDNSSIPKDADKRKVSDCKPASSSSSSSETNSYYRRDVTENVIEVEEEINEENVGKYNMGDRAVESSKEISSGKRVLIQTKQIEEEGENSKKQKQRWASILAQEVDKTCRFENLETTVSVTHNLEGSKSNMLEQAFEDVSDIGLVEEWRGSSNGEVNYRNVERVFFPEFEPRKNPKKRYGSLKCLQDLAISEKEKKKRDRAIRRRTKQIKGGRKVRSARKLENRIDDLEEVGSEGSSNRLAEGLTKDGMSRATFFKAWW</sequence>
<gene>
    <name evidence="2" type="ORF">V6N12_063309</name>
</gene>
<feature type="region of interest" description="Disordered" evidence="1">
    <location>
        <begin position="1"/>
        <end position="42"/>
    </location>
</feature>
<dbReference type="Proteomes" id="UP001472677">
    <property type="component" value="Unassembled WGS sequence"/>
</dbReference>